<dbReference type="Pfam" id="PF00353">
    <property type="entry name" value="HemolysinCabind"/>
    <property type="match status" value="2"/>
</dbReference>
<evidence type="ECO:0000259" key="2">
    <source>
        <dbReference type="Pfam" id="PF14252"/>
    </source>
</evidence>
<dbReference type="GO" id="GO:0005509">
    <property type="term" value="F:calcium ion binding"/>
    <property type="evidence" value="ECO:0007669"/>
    <property type="project" value="InterPro"/>
</dbReference>
<dbReference type="InterPro" id="IPR011049">
    <property type="entry name" value="Serralysin-like_metalloprot_C"/>
</dbReference>
<dbReference type="InterPro" id="IPR025592">
    <property type="entry name" value="DUF4347"/>
</dbReference>
<evidence type="ECO:0000313" key="3">
    <source>
        <dbReference type="EMBL" id="KAA5606358.1"/>
    </source>
</evidence>
<evidence type="ECO:0000313" key="4">
    <source>
        <dbReference type="Proteomes" id="UP000324065"/>
    </source>
</evidence>
<dbReference type="Pfam" id="PF14252">
    <property type="entry name" value="DUF4347"/>
    <property type="match status" value="1"/>
</dbReference>
<gene>
    <name evidence="3" type="ORF">F1188_05620</name>
</gene>
<feature type="compositionally biased region" description="Low complexity" evidence="1">
    <location>
        <begin position="995"/>
        <end position="1021"/>
    </location>
</feature>
<dbReference type="SUPFAM" id="SSF51120">
    <property type="entry name" value="beta-Roll"/>
    <property type="match status" value="1"/>
</dbReference>
<proteinExistence type="predicted"/>
<feature type="region of interest" description="Disordered" evidence="1">
    <location>
        <begin position="978"/>
        <end position="1021"/>
    </location>
</feature>
<name>A0A5M6IFK0_9PROT</name>
<dbReference type="EMBL" id="VWPJ01000004">
    <property type="protein sequence ID" value="KAA5606358.1"/>
    <property type="molecule type" value="Genomic_DNA"/>
</dbReference>
<accession>A0A5M6IFK0</accession>
<feature type="domain" description="DUF4347" evidence="2">
    <location>
        <begin position="13"/>
        <end position="163"/>
    </location>
</feature>
<sequence>MVPDATVNVTRPIVFVDVAVAEAAAHLTAAGLAAEVVRLHAGRPALAQMADHLDGRANVEAIHVLSHGQDGALLFASGAVTAETLPGDEGELARIGRALAEEAGLLLYGCSVVETVAGQAFIARIATMTGAAVAASPTRTGAADKGGTWRLEGPSGTVAAARPLIRVLEPRFTGLLAPSVGTTTFGTTFVSISALQNNNQTASGTNNGFTITQTNVDASSSTFIAVLTTPPDIGGGGDANLGATANANAIDRLTLVADDASYMNVDSLYFAWTQTSGGASATITFTGLDGATTLGSKAVTLTAGTGGGVTQSSINLESPDSGSFDYIKELRIQLASGQAANGVYLDDIVLSTAVAPNNAPVVASPTGDAAFTEGGGAVAVDAALTVTDAESDTISGATVSVTGGFASGDILAVTDGSGISSNYNSGTGVLTLNGTTTAANYQTVLRTLTFNSTSDTPSTSARTLTYAVTDTGSSTAGSVTQGVTVAAVNDAPVFANLNGTPAFTEGGSAVPLDADVTVSDAELDALNGASGDYSGASLTIARNGGANADDRLSIVTGGSLTVAGGPDGGGTVSSGGNVIATISNTGNGQLQVTFADNGTTPTTALVNEVMQAVRYSNASNAPPSSAQLDWTLNDGNSGSQGTGGALTATGSTPVSITGVNDEPTLTATGADPSYTEGGSAVALFTGAAASTIETSQSITGLTLTVTNVADGANEILTLDGSDVALTDGKVTTTNGLAVTVSVSGSTATVSFSGASMTPAEAQAGVDALAYRNTSDNPSTGSTRVVTITQMTDSGGTANSGDDTVSLSLASTVSLTAVNSPPVVGGVFGDTASMVTAGAGAVNVTGLDDATVTNADSADYDGGTLTIVDSGPTNGSWGLDGTTATSGKDGTFTANETVSIGGTAIGTVDATNDGLSGNTLTIAFNSDATSARIQTLLRALTYDAPSTDGARSFTVTLDDGDGTANGGDADASGTFGLTVGASTPSNGGGGGGSTGGQTTTTTTEGTKVTTTTTTNSNGTVTQTKTIAPFDGFQPGEDEDDGANALSDHVLAGSGAAPALTASLPMGVGLTSSGATTPRTPTDPLLDLIDRIETETESGSQTQTHMTGVGRAFLNGLSPDTPLYVNTITPTVSGAAAPDGPILITGADASAGEQEALVIDTRGLPSGTTLQLENVEFAAIVGESTVTGGSGDNIAVGDGSDQFIRLGEGDDILDGGAGDDVVGSLGGDDILIGGDGNDTVTGGTGVDVAQFAESFGTSQVQRAEGATVVRSGGTADVGADVEILVFAEDGTSTLTRIPDATPLAGLAFDSTFYATQNADVATAVTAGIFSDAQAHALAHGLDEGRAPNPFWDEAWYLEANPDVAAAIANGWLTSALRHYATWGADEGRDPGPWFDAAAYLAANPDVADAGMDPLFHFVLHGVGEGRTGYVADTDMVFA</sequence>
<feature type="compositionally biased region" description="Polar residues" evidence="1">
    <location>
        <begin position="627"/>
        <end position="636"/>
    </location>
</feature>
<feature type="compositionally biased region" description="Gly residues" evidence="1">
    <location>
        <begin position="985"/>
        <end position="994"/>
    </location>
</feature>
<feature type="compositionally biased region" description="Low complexity" evidence="1">
    <location>
        <begin position="617"/>
        <end position="626"/>
    </location>
</feature>
<dbReference type="Proteomes" id="UP000324065">
    <property type="component" value="Unassembled WGS sequence"/>
</dbReference>
<feature type="region of interest" description="Disordered" evidence="1">
    <location>
        <begin position="617"/>
        <end position="661"/>
    </location>
</feature>
<evidence type="ECO:0000256" key="1">
    <source>
        <dbReference type="SAM" id="MobiDB-lite"/>
    </source>
</evidence>
<comment type="caution">
    <text evidence="3">The sequence shown here is derived from an EMBL/GenBank/DDBJ whole genome shotgun (WGS) entry which is preliminary data.</text>
</comment>
<keyword evidence="4" id="KW-1185">Reference proteome</keyword>
<dbReference type="OrthoDB" id="7670174at2"/>
<dbReference type="RefSeq" id="WP_150061427.1">
    <property type="nucleotide sequence ID" value="NZ_JACHII010000006.1"/>
</dbReference>
<organism evidence="3 4">
    <name type="scientific">Roseospira marina</name>
    <dbReference type="NCBI Taxonomy" id="140057"/>
    <lineage>
        <taxon>Bacteria</taxon>
        <taxon>Pseudomonadati</taxon>
        <taxon>Pseudomonadota</taxon>
        <taxon>Alphaproteobacteria</taxon>
        <taxon>Rhodospirillales</taxon>
        <taxon>Rhodospirillaceae</taxon>
        <taxon>Roseospira</taxon>
    </lineage>
</organism>
<dbReference type="InterPro" id="IPR001343">
    <property type="entry name" value="Hemolysn_Ca-bd"/>
</dbReference>
<reference evidence="3 4" key="1">
    <citation type="submission" date="2019-09" db="EMBL/GenBank/DDBJ databases">
        <title>Genome sequence of Roseospira marina, one of the more divergent members of the non-sulfur purple photosynthetic bacterial family, the Rhodospirillaceae.</title>
        <authorList>
            <person name="Meyer T."/>
            <person name="Kyndt J."/>
        </authorList>
    </citation>
    <scope>NUCLEOTIDE SEQUENCE [LARGE SCALE GENOMIC DNA]</scope>
    <source>
        <strain evidence="3 4">DSM 15113</strain>
    </source>
</reference>
<dbReference type="PRINTS" id="PR00313">
    <property type="entry name" value="CABNDNGRPT"/>
</dbReference>
<protein>
    <submittedName>
        <fullName evidence="3">DUF4347 domain-containing protein</fullName>
    </submittedName>
</protein>